<organism evidence="14 15">
    <name type="scientific">Dermatophagoides pteronyssinus</name>
    <name type="common">European house dust mite</name>
    <dbReference type="NCBI Taxonomy" id="6956"/>
    <lineage>
        <taxon>Eukaryota</taxon>
        <taxon>Metazoa</taxon>
        <taxon>Ecdysozoa</taxon>
        <taxon>Arthropoda</taxon>
        <taxon>Chelicerata</taxon>
        <taxon>Arachnida</taxon>
        <taxon>Acari</taxon>
        <taxon>Acariformes</taxon>
        <taxon>Sarcoptiformes</taxon>
        <taxon>Astigmata</taxon>
        <taxon>Psoroptidia</taxon>
        <taxon>Analgoidea</taxon>
        <taxon>Pyroglyphidae</taxon>
        <taxon>Dermatophagoidinae</taxon>
        <taxon>Dermatophagoides</taxon>
    </lineage>
</organism>
<dbReference type="InterPro" id="IPR029071">
    <property type="entry name" value="Ubiquitin-like_domsf"/>
</dbReference>
<dbReference type="PROSITE" id="PS00107">
    <property type="entry name" value="PROTEIN_KINASE_ATP"/>
    <property type="match status" value="1"/>
</dbReference>
<dbReference type="KEGG" id="dpte:113796753"/>
<dbReference type="EC" id="2.7.11.1" evidence="2"/>
<dbReference type="GO" id="GO:0004709">
    <property type="term" value="F:MAP kinase kinase kinase activity"/>
    <property type="evidence" value="ECO:0007669"/>
    <property type="project" value="TreeGrafter"/>
</dbReference>
<dbReference type="PROSITE" id="PS00108">
    <property type="entry name" value="PROTEIN_KINASE_ST"/>
    <property type="match status" value="1"/>
</dbReference>
<sequence>MTNSLLLPNKILLNVYMPNQQRTIVEINHNRNQNNNGGLQHPQTIRDVLMRAMKKRRLTTDVCYVCYIDNGKPIDWDVEVSRLVSRNIEVRIISHEIRREFFPLANCDLCRKLLFHGLRCQACGIRYHLRCEQLISPICRAGQHSIQQNKIGRHHYRKNQSRGINDLNGNNIGTIQNNGSSSNSGKQDIKRTNSEPDRINTIINTDQTTSTTTKLEQNNNQIIINHNNNNANNSNHHNHNNNRPRSADEKLHIDSNRESIRDWEIPQSEIIVRECIGSGSYGTVFRGHWHGSVALKKLKVAEPTQAQLLEFKNEIAVLRKTRHVNIILFMGYVSKPHLTIVTQWCEGSSLYKHLHVMDTKFEMIQMFNIARQTAQGMDYLHAKKIIHRDLKSNNIFLHKDYTVKIGDFGLATVKTQWDGSQRLNQPTGSILWMAPEVIRMASNNPYTFQSDVYGYGIVLYEIATSRLPYQHINNPHQILYMVGRGHLRPDFSKTRDGLPKKFIKLIENCIDYDMQRRPLFNKILERLDNIQVPRILRSISTPNLNEDFVFGKSSAADFVDFDLHEYRSMLPQTTITTATTTTANNNNNGNNNIDDYMDCIDDTDDDDDDDDGDDTDETSSSVSSPTQPLSPQQFTTTTSRLNNNNHHHDPFNNNNTDDDNNNNNQPTTYYMLTQI</sequence>
<feature type="domain" description="Phorbol-ester/DAG-type" evidence="13">
    <location>
        <begin position="94"/>
        <end position="139"/>
    </location>
</feature>
<keyword evidence="5" id="KW-0479">Metal-binding</keyword>
<reference evidence="15" key="1">
    <citation type="submission" date="2025-08" db="UniProtKB">
        <authorList>
            <consortium name="RefSeq"/>
        </authorList>
    </citation>
    <scope>IDENTIFICATION</scope>
    <source>
        <strain evidence="15">Airmid</strain>
    </source>
</reference>
<evidence type="ECO:0000256" key="2">
    <source>
        <dbReference type="ARBA" id="ARBA00012513"/>
    </source>
</evidence>
<keyword evidence="6 10" id="KW-0547">Nucleotide-binding</keyword>
<dbReference type="SMART" id="SM00455">
    <property type="entry name" value="RBD"/>
    <property type="match status" value="1"/>
</dbReference>
<dbReference type="InterPro" id="IPR000719">
    <property type="entry name" value="Prot_kinase_dom"/>
</dbReference>
<keyword evidence="3" id="KW-0723">Serine/threonine-protein kinase</keyword>
<keyword evidence="9 10" id="KW-0067">ATP-binding</keyword>
<feature type="region of interest" description="Disordered" evidence="11">
    <location>
        <begin position="580"/>
        <end position="675"/>
    </location>
</feature>
<name>A0A6P6YC47_DERPT</name>
<dbReference type="Proteomes" id="UP000515146">
    <property type="component" value="Unplaced"/>
</dbReference>
<dbReference type="Gene3D" id="1.10.510.10">
    <property type="entry name" value="Transferase(Phosphotransferase) domain 1"/>
    <property type="match status" value="1"/>
</dbReference>
<dbReference type="Gene3D" id="3.30.60.20">
    <property type="match status" value="1"/>
</dbReference>
<feature type="compositionally biased region" description="Polar residues" evidence="11">
    <location>
        <begin position="665"/>
        <end position="675"/>
    </location>
</feature>
<dbReference type="SMART" id="SM00220">
    <property type="entry name" value="S_TKc"/>
    <property type="match status" value="1"/>
</dbReference>
<evidence type="ECO:0000256" key="7">
    <source>
        <dbReference type="ARBA" id="ARBA00022777"/>
    </source>
</evidence>
<dbReference type="InterPro" id="IPR001245">
    <property type="entry name" value="Ser-Thr/Tyr_kinase_cat_dom"/>
</dbReference>
<dbReference type="InterPro" id="IPR046349">
    <property type="entry name" value="C1-like_sf"/>
</dbReference>
<accession>A0A6P6YC47</accession>
<dbReference type="Pfam" id="PF00130">
    <property type="entry name" value="C1_1"/>
    <property type="match status" value="1"/>
</dbReference>
<dbReference type="PROSITE" id="PS00479">
    <property type="entry name" value="ZF_DAG_PE_1"/>
    <property type="match status" value="1"/>
</dbReference>
<dbReference type="SUPFAM" id="SSF56112">
    <property type="entry name" value="Protein kinase-like (PK-like)"/>
    <property type="match status" value="1"/>
</dbReference>
<feature type="compositionally biased region" description="Low complexity" evidence="11">
    <location>
        <begin position="618"/>
        <end position="644"/>
    </location>
</feature>
<evidence type="ECO:0000256" key="9">
    <source>
        <dbReference type="ARBA" id="ARBA00022840"/>
    </source>
</evidence>
<keyword evidence="7" id="KW-0418">Kinase</keyword>
<evidence type="ECO:0000256" key="6">
    <source>
        <dbReference type="ARBA" id="ARBA00022741"/>
    </source>
</evidence>
<evidence type="ECO:0000313" key="15">
    <source>
        <dbReference type="RefSeq" id="XP_027202855.1"/>
    </source>
</evidence>
<feature type="region of interest" description="Disordered" evidence="11">
    <location>
        <begin position="160"/>
        <end position="199"/>
    </location>
</feature>
<gene>
    <name evidence="15" type="primary">LOC113796753</name>
</gene>
<feature type="region of interest" description="Disordered" evidence="11">
    <location>
        <begin position="226"/>
        <end position="247"/>
    </location>
</feature>
<dbReference type="InterPro" id="IPR011009">
    <property type="entry name" value="Kinase-like_dom_sf"/>
</dbReference>
<dbReference type="GO" id="GO:0006950">
    <property type="term" value="P:response to stress"/>
    <property type="evidence" value="ECO:0007669"/>
    <property type="project" value="UniProtKB-ARBA"/>
</dbReference>
<evidence type="ECO:0000256" key="11">
    <source>
        <dbReference type="SAM" id="MobiDB-lite"/>
    </source>
</evidence>
<feature type="domain" description="Protein kinase" evidence="12">
    <location>
        <begin position="270"/>
        <end position="535"/>
    </location>
</feature>
<dbReference type="SMART" id="SM00109">
    <property type="entry name" value="C1"/>
    <property type="match status" value="1"/>
</dbReference>
<feature type="compositionally biased region" description="Acidic residues" evidence="11">
    <location>
        <begin position="595"/>
        <end position="617"/>
    </location>
</feature>
<dbReference type="PROSITE" id="PS50011">
    <property type="entry name" value="PROTEIN_KINASE_DOM"/>
    <property type="match status" value="1"/>
</dbReference>
<proteinExistence type="inferred from homology"/>
<dbReference type="InterPro" id="IPR008271">
    <property type="entry name" value="Ser/Thr_kinase_AS"/>
</dbReference>
<dbReference type="Gene3D" id="3.30.200.20">
    <property type="entry name" value="Phosphorylase Kinase, domain 1"/>
    <property type="match status" value="1"/>
</dbReference>
<evidence type="ECO:0000313" key="14">
    <source>
        <dbReference type="Proteomes" id="UP000515146"/>
    </source>
</evidence>
<dbReference type="InterPro" id="IPR002219">
    <property type="entry name" value="PKC_DAG/PE"/>
</dbReference>
<dbReference type="Pfam" id="PF07714">
    <property type="entry name" value="PK_Tyr_Ser-Thr"/>
    <property type="match status" value="1"/>
</dbReference>
<feature type="compositionally biased region" description="Low complexity" evidence="11">
    <location>
        <begin position="580"/>
        <end position="594"/>
    </location>
</feature>
<dbReference type="Gene3D" id="3.10.20.90">
    <property type="entry name" value="Phosphatidylinositol 3-kinase Catalytic Subunit, Chain A, domain 1"/>
    <property type="match status" value="1"/>
</dbReference>
<dbReference type="GO" id="GO:0005524">
    <property type="term" value="F:ATP binding"/>
    <property type="evidence" value="ECO:0007669"/>
    <property type="project" value="UniProtKB-UniRule"/>
</dbReference>
<keyword evidence="8" id="KW-0862">Zinc</keyword>
<evidence type="ECO:0000256" key="5">
    <source>
        <dbReference type="ARBA" id="ARBA00022723"/>
    </source>
</evidence>
<evidence type="ECO:0000256" key="4">
    <source>
        <dbReference type="ARBA" id="ARBA00022679"/>
    </source>
</evidence>
<dbReference type="CDD" id="cd14062">
    <property type="entry name" value="STKc_Raf"/>
    <property type="match status" value="1"/>
</dbReference>
<dbReference type="RefSeq" id="XP_027202855.1">
    <property type="nucleotide sequence ID" value="XM_027347054.1"/>
</dbReference>
<dbReference type="SUPFAM" id="SSF54236">
    <property type="entry name" value="Ubiquitin-like"/>
    <property type="match status" value="1"/>
</dbReference>
<feature type="binding site" evidence="10">
    <location>
        <position position="296"/>
    </location>
    <ligand>
        <name>ATP</name>
        <dbReference type="ChEBI" id="CHEBI:30616"/>
    </ligand>
</feature>
<keyword evidence="4" id="KW-0808">Transferase</keyword>
<dbReference type="PANTHER" id="PTHR44329:SF262">
    <property type="entry name" value="RAF HOMOLOG SERINE_THREONINE-PROTEIN KINASE RAF"/>
    <property type="match status" value="1"/>
</dbReference>
<dbReference type="OMA" id="SAYKRHA"/>
<protein>
    <recommendedName>
        <fullName evidence="2">non-specific serine/threonine protein kinase</fullName>
        <ecNumber evidence="2">2.7.11.1</ecNumber>
    </recommendedName>
</protein>
<evidence type="ECO:0000256" key="3">
    <source>
        <dbReference type="ARBA" id="ARBA00022527"/>
    </source>
</evidence>
<evidence type="ECO:0000259" key="13">
    <source>
        <dbReference type="PROSITE" id="PS50081"/>
    </source>
</evidence>
<dbReference type="InParanoid" id="A0A6P6YC47"/>
<evidence type="ECO:0000259" key="12">
    <source>
        <dbReference type="PROSITE" id="PS50011"/>
    </source>
</evidence>
<dbReference type="Pfam" id="PF02196">
    <property type="entry name" value="RBD"/>
    <property type="match status" value="1"/>
</dbReference>
<dbReference type="OrthoDB" id="774951at2759"/>
<dbReference type="InterPro" id="IPR017441">
    <property type="entry name" value="Protein_kinase_ATP_BS"/>
</dbReference>
<dbReference type="PANTHER" id="PTHR44329">
    <property type="entry name" value="SERINE/THREONINE-PROTEIN KINASE TNNI3K-RELATED"/>
    <property type="match status" value="1"/>
</dbReference>
<evidence type="ECO:0000256" key="8">
    <source>
        <dbReference type="ARBA" id="ARBA00022833"/>
    </source>
</evidence>
<dbReference type="InterPro" id="IPR003116">
    <property type="entry name" value="RBD_dom"/>
</dbReference>
<dbReference type="AlphaFoldDB" id="A0A6P6YC47"/>
<dbReference type="GO" id="GO:0046872">
    <property type="term" value="F:metal ion binding"/>
    <property type="evidence" value="ECO:0007669"/>
    <property type="project" value="UniProtKB-KW"/>
</dbReference>
<evidence type="ECO:0000256" key="1">
    <source>
        <dbReference type="ARBA" id="ARBA00010507"/>
    </source>
</evidence>
<dbReference type="CDD" id="cd20811">
    <property type="entry name" value="C1_Raf"/>
    <property type="match status" value="1"/>
</dbReference>
<feature type="compositionally biased region" description="Low complexity" evidence="11">
    <location>
        <begin position="226"/>
        <end position="235"/>
    </location>
</feature>
<feature type="compositionally biased region" description="Basic and acidic residues" evidence="11">
    <location>
        <begin position="187"/>
        <end position="198"/>
    </location>
</feature>
<keyword evidence="14" id="KW-1185">Reference proteome</keyword>
<dbReference type="SUPFAM" id="SSF57889">
    <property type="entry name" value="Cysteine-rich domain"/>
    <property type="match status" value="1"/>
</dbReference>
<feature type="compositionally biased region" description="Low complexity" evidence="11">
    <location>
        <begin position="168"/>
        <end position="185"/>
    </location>
</feature>
<dbReference type="InterPro" id="IPR051681">
    <property type="entry name" value="Ser/Thr_Kinases-Pseudokinases"/>
</dbReference>
<evidence type="ECO:0000256" key="10">
    <source>
        <dbReference type="PROSITE-ProRule" id="PRU10141"/>
    </source>
</evidence>
<dbReference type="PROSITE" id="PS50081">
    <property type="entry name" value="ZF_DAG_PE_2"/>
    <property type="match status" value="1"/>
</dbReference>
<dbReference type="FunFam" id="3.30.200.20:FF:000024">
    <property type="entry name" value="B-Raf proto-oncogene serine/threonine-protein kinase"/>
    <property type="match status" value="1"/>
</dbReference>
<comment type="similarity">
    <text evidence="1">Belongs to the protein kinase superfamily. TKL Ser/Thr protein kinase family. RAF subfamily.</text>
</comment>